<dbReference type="GO" id="GO:0005737">
    <property type="term" value="C:cytoplasm"/>
    <property type="evidence" value="ECO:0007669"/>
    <property type="project" value="TreeGrafter"/>
</dbReference>
<sequence>MTTAVASPPNFQNISRLNWNGIGASGGGGGFSAMSSDEVSRMFMPRKTVARSNSSSSLSSNSSTSSTSTVSPLTQADSPAESAQSNKKKSRGGFWPVSKSESTSSLSNARANGSLQTAIGNSMIGKNPVQPALPSQNPIGQANGARIVNGQPSTEPPAILALLPMNGTFERKQISLPFYPDVLRVGRQTNAKTVPTPVNGYFDSKVLSRQHAEVWAERNGKVWIRDVKSSNGTFVNGQRLSPENRESEPHELRQHDTLELGIDIVSEDQKTIVHHKVSAKVEYVGLPTSSNNVLDLSFGDLDPSHGGSLLPSPVSTPMMHSRSRSGGPITNGRASVTSSAAGGQMSSAAQQRQMSYYGSPMNIEHLVKTLAIEMRTAKQQAEELDQAGAFLNAVINSDGEPSKVQLPTKEPAHHPPKQSNGRSKSMKVDHVNRFADPPAPPPQQPLPEKPDVSKSSPASSSSFTNLLKRSETAKAPNSNHSPNSTQSSQMLSLIEALSIAKKELDSQGARVKQLEDILKEERSAREDAEERARKLEQHVASRPATQVEEEQQPPVEETHNSTSESQAEAAQEDEEMSAKERQLKENLDSVVADMQKLKTDVDQFRWRAEAAEADATKARASLAEMITKIREENEKSEPETAESVEREPSRGLDRAVWAVANEEEQLGMKTLTKWPSHANGQVRGPKLPKHLEQAVATVLKDRGANGDPLVQSAPYVSMLGVVLIGVGLMAYLNSWQKAEK</sequence>
<dbReference type="OrthoDB" id="687730at2759"/>
<feature type="compositionally biased region" description="Polar residues" evidence="1">
    <location>
        <begin position="99"/>
        <end position="108"/>
    </location>
</feature>
<accession>A0A072PF96</accession>
<dbReference type="VEuPathDB" id="FungiDB:A1O9_06477"/>
<dbReference type="AlphaFoldDB" id="A0A072PF96"/>
<keyword evidence="2" id="KW-1133">Transmembrane helix</keyword>
<name>A0A072PF96_9EURO</name>
<reference evidence="4 5" key="1">
    <citation type="submission" date="2013-03" db="EMBL/GenBank/DDBJ databases">
        <title>The Genome Sequence of Exophiala aquamarina CBS 119918.</title>
        <authorList>
            <consortium name="The Broad Institute Genomics Platform"/>
            <person name="Cuomo C."/>
            <person name="de Hoog S."/>
            <person name="Gorbushina A."/>
            <person name="Walker B."/>
            <person name="Young S.K."/>
            <person name="Zeng Q."/>
            <person name="Gargeya S."/>
            <person name="Fitzgerald M."/>
            <person name="Haas B."/>
            <person name="Abouelleil A."/>
            <person name="Allen A.W."/>
            <person name="Alvarado L."/>
            <person name="Arachchi H.M."/>
            <person name="Berlin A.M."/>
            <person name="Chapman S.B."/>
            <person name="Gainer-Dewar J."/>
            <person name="Goldberg J."/>
            <person name="Griggs A."/>
            <person name="Gujja S."/>
            <person name="Hansen M."/>
            <person name="Howarth C."/>
            <person name="Imamovic A."/>
            <person name="Ireland A."/>
            <person name="Larimer J."/>
            <person name="McCowan C."/>
            <person name="Murphy C."/>
            <person name="Pearson M."/>
            <person name="Poon T.W."/>
            <person name="Priest M."/>
            <person name="Roberts A."/>
            <person name="Saif S."/>
            <person name="Shea T."/>
            <person name="Sisk P."/>
            <person name="Sykes S."/>
            <person name="Wortman J."/>
            <person name="Nusbaum C."/>
            <person name="Birren B."/>
        </authorList>
    </citation>
    <scope>NUCLEOTIDE SEQUENCE [LARGE SCALE GENOMIC DNA]</scope>
    <source>
        <strain evidence="4 5">CBS 119918</strain>
    </source>
</reference>
<proteinExistence type="predicted"/>
<dbReference type="EMBL" id="AMGV01000004">
    <property type="protein sequence ID" value="KEF58551.1"/>
    <property type="molecule type" value="Genomic_DNA"/>
</dbReference>
<dbReference type="CDD" id="cd22679">
    <property type="entry name" value="FHA_SLMAP"/>
    <property type="match status" value="1"/>
</dbReference>
<dbReference type="Proteomes" id="UP000027920">
    <property type="component" value="Unassembled WGS sequence"/>
</dbReference>
<comment type="caution">
    <text evidence="4">The sequence shown here is derived from an EMBL/GenBank/DDBJ whole genome shotgun (WGS) entry which is preliminary data.</text>
</comment>
<feature type="region of interest" description="Disordered" evidence="1">
    <location>
        <begin position="307"/>
        <end position="347"/>
    </location>
</feature>
<keyword evidence="2" id="KW-0472">Membrane</keyword>
<feature type="compositionally biased region" description="Pro residues" evidence="1">
    <location>
        <begin position="437"/>
        <end position="447"/>
    </location>
</feature>
<dbReference type="InterPro" id="IPR008984">
    <property type="entry name" value="SMAD_FHA_dom_sf"/>
</dbReference>
<feature type="compositionally biased region" description="Polar residues" evidence="1">
    <location>
        <begin position="72"/>
        <end position="85"/>
    </location>
</feature>
<dbReference type="Pfam" id="PF00498">
    <property type="entry name" value="FHA"/>
    <property type="match status" value="1"/>
</dbReference>
<protein>
    <recommendedName>
        <fullName evidence="3">FHA domain-containing protein</fullName>
    </recommendedName>
</protein>
<dbReference type="GeneID" id="25281394"/>
<dbReference type="RefSeq" id="XP_013261141.1">
    <property type="nucleotide sequence ID" value="XM_013405687.1"/>
</dbReference>
<keyword evidence="2" id="KW-0812">Transmembrane</keyword>
<feature type="region of interest" description="Disordered" evidence="1">
    <location>
        <begin position="120"/>
        <end position="145"/>
    </location>
</feature>
<dbReference type="PANTHER" id="PTHR15715:SF46">
    <property type="entry name" value="TO VACUOLE TARGETING VPS64, PUTATIVE (AFU_ORTHOLOGUE AFUA_2G02420)-RELATED"/>
    <property type="match status" value="1"/>
</dbReference>
<dbReference type="STRING" id="1182545.A0A072PF96"/>
<feature type="region of interest" description="Disordered" evidence="1">
    <location>
        <begin position="470"/>
        <end position="489"/>
    </location>
</feature>
<dbReference type="PROSITE" id="PS50006">
    <property type="entry name" value="FHA_DOMAIN"/>
    <property type="match status" value="1"/>
</dbReference>
<feature type="compositionally biased region" description="Low complexity" evidence="1">
    <location>
        <begin position="338"/>
        <end position="347"/>
    </location>
</feature>
<feature type="compositionally biased region" description="Low complexity" evidence="1">
    <location>
        <begin position="52"/>
        <end position="71"/>
    </location>
</feature>
<dbReference type="SUPFAM" id="SSF49879">
    <property type="entry name" value="SMAD/FHA domain"/>
    <property type="match status" value="1"/>
</dbReference>
<feature type="region of interest" description="Disordered" evidence="1">
    <location>
        <begin position="399"/>
        <end position="465"/>
    </location>
</feature>
<dbReference type="PANTHER" id="PTHR15715">
    <property type="entry name" value="CENTROSOMAL PROTEIN OF 170 KDA"/>
    <property type="match status" value="1"/>
</dbReference>
<dbReference type="FunFam" id="2.60.200.20:FF:000127">
    <property type="entry name" value="Uncharacterized protein C3H7.13"/>
    <property type="match status" value="1"/>
</dbReference>
<dbReference type="InterPro" id="IPR000253">
    <property type="entry name" value="FHA_dom"/>
</dbReference>
<dbReference type="InterPro" id="IPR051176">
    <property type="entry name" value="Cent_Immune-Sig_Mod"/>
</dbReference>
<feature type="transmembrane region" description="Helical" evidence="2">
    <location>
        <begin position="712"/>
        <end position="732"/>
    </location>
</feature>
<dbReference type="Gene3D" id="2.60.200.20">
    <property type="match status" value="1"/>
</dbReference>
<feature type="region of interest" description="Disordered" evidence="1">
    <location>
        <begin position="521"/>
        <end position="581"/>
    </location>
</feature>
<feature type="region of interest" description="Disordered" evidence="1">
    <location>
        <begin position="31"/>
        <end position="108"/>
    </location>
</feature>
<evidence type="ECO:0000256" key="2">
    <source>
        <dbReference type="SAM" id="Phobius"/>
    </source>
</evidence>
<gene>
    <name evidence="4" type="ORF">A1O9_06477</name>
</gene>
<feature type="region of interest" description="Disordered" evidence="1">
    <location>
        <begin position="630"/>
        <end position="651"/>
    </location>
</feature>
<evidence type="ECO:0000259" key="3">
    <source>
        <dbReference type="PROSITE" id="PS50006"/>
    </source>
</evidence>
<dbReference type="HOGENOM" id="CLU_021864_0_0_1"/>
<evidence type="ECO:0000313" key="5">
    <source>
        <dbReference type="Proteomes" id="UP000027920"/>
    </source>
</evidence>
<organism evidence="4 5">
    <name type="scientific">Exophiala aquamarina CBS 119918</name>
    <dbReference type="NCBI Taxonomy" id="1182545"/>
    <lineage>
        <taxon>Eukaryota</taxon>
        <taxon>Fungi</taxon>
        <taxon>Dikarya</taxon>
        <taxon>Ascomycota</taxon>
        <taxon>Pezizomycotina</taxon>
        <taxon>Eurotiomycetes</taxon>
        <taxon>Chaetothyriomycetidae</taxon>
        <taxon>Chaetothyriales</taxon>
        <taxon>Herpotrichiellaceae</taxon>
        <taxon>Exophiala</taxon>
    </lineage>
</organism>
<feature type="compositionally biased region" description="Polar residues" evidence="1">
    <location>
        <begin position="475"/>
        <end position="489"/>
    </location>
</feature>
<evidence type="ECO:0000313" key="4">
    <source>
        <dbReference type="EMBL" id="KEF58551.1"/>
    </source>
</evidence>
<feature type="compositionally biased region" description="Basic and acidic residues" evidence="1">
    <location>
        <begin position="521"/>
        <end position="539"/>
    </location>
</feature>
<dbReference type="SMART" id="SM00240">
    <property type="entry name" value="FHA"/>
    <property type="match status" value="1"/>
</dbReference>
<feature type="domain" description="FHA" evidence="3">
    <location>
        <begin position="183"/>
        <end position="240"/>
    </location>
</feature>
<keyword evidence="5" id="KW-1185">Reference proteome</keyword>
<feature type="compositionally biased region" description="Low complexity" evidence="1">
    <location>
        <begin position="453"/>
        <end position="462"/>
    </location>
</feature>
<evidence type="ECO:0000256" key="1">
    <source>
        <dbReference type="SAM" id="MobiDB-lite"/>
    </source>
</evidence>